<name>A0A9X2S2T5_9FIRM</name>
<accession>A0A9X2S2T5</accession>
<dbReference type="Proteomes" id="UP001140817">
    <property type="component" value="Unassembled WGS sequence"/>
</dbReference>
<evidence type="ECO:0000313" key="2">
    <source>
        <dbReference type="Proteomes" id="UP001140817"/>
    </source>
</evidence>
<dbReference type="AlphaFoldDB" id="A0A9X2S2T5"/>
<gene>
    <name evidence="1" type="ORF">NSA58_06450</name>
</gene>
<reference evidence="1" key="1">
    <citation type="submission" date="2022-07" db="EMBL/GenBank/DDBJ databases">
        <title>Enhanced cultured diversity of the mouse gut microbiota enables custom-made synthetic communities.</title>
        <authorList>
            <person name="Afrizal A."/>
        </authorList>
    </citation>
    <scope>NUCLEOTIDE SEQUENCE</scope>
    <source>
        <strain evidence="1">DSM 29186</strain>
    </source>
</reference>
<keyword evidence="2" id="KW-1185">Reference proteome</keyword>
<dbReference type="RefSeq" id="WP_257560279.1">
    <property type="nucleotide sequence ID" value="NZ_JANKBY010000055.1"/>
</dbReference>
<comment type="caution">
    <text evidence="1">The sequence shown here is derived from an EMBL/GenBank/DDBJ whole genome shotgun (WGS) entry which is preliminary data.</text>
</comment>
<evidence type="ECO:0000313" key="1">
    <source>
        <dbReference type="EMBL" id="MCR1822422.1"/>
    </source>
</evidence>
<sequence>MKTKIKTVYCKADSREFFDDKVNELLECGWKLGRIELKPSSCENKSSMLFALLFKQQ</sequence>
<dbReference type="EMBL" id="JANKBY010000055">
    <property type="protein sequence ID" value="MCR1822422.1"/>
    <property type="molecule type" value="Genomic_DNA"/>
</dbReference>
<proteinExistence type="predicted"/>
<protein>
    <submittedName>
        <fullName evidence="1">Uncharacterized protein</fullName>
    </submittedName>
</protein>
<organism evidence="1 2">
    <name type="scientific">Terrisporobacter muris</name>
    <dbReference type="NCBI Taxonomy" id="2963284"/>
    <lineage>
        <taxon>Bacteria</taxon>
        <taxon>Bacillati</taxon>
        <taxon>Bacillota</taxon>
        <taxon>Clostridia</taxon>
        <taxon>Peptostreptococcales</taxon>
        <taxon>Peptostreptococcaceae</taxon>
        <taxon>Terrisporobacter</taxon>
    </lineage>
</organism>